<name>S0FDF6_9BACT</name>
<reference evidence="1 2" key="1">
    <citation type="submission" date="2008-12" db="EMBL/GenBank/DDBJ databases">
        <authorList>
            <person name="Fulton L."/>
            <person name="Clifton S."/>
            <person name="Fulton B."/>
            <person name="Xu J."/>
            <person name="Minx P."/>
            <person name="Pepin K.H."/>
            <person name="Johnson M."/>
            <person name="Bhonagiri V."/>
            <person name="Nash W.E."/>
            <person name="Mardis E.R."/>
            <person name="Wilson R.K."/>
        </authorList>
    </citation>
    <scope>NUCLEOTIDE SEQUENCE [LARGE SCALE GENOMIC DNA]</scope>
    <source>
        <strain evidence="1 2">DSM 18228</strain>
    </source>
</reference>
<dbReference type="EMBL" id="ACBW01000219">
    <property type="protein sequence ID" value="EEF77962.1"/>
    <property type="molecule type" value="Genomic_DNA"/>
</dbReference>
<evidence type="ECO:0000313" key="1">
    <source>
        <dbReference type="EMBL" id="EEF77962.1"/>
    </source>
</evidence>
<protein>
    <submittedName>
        <fullName evidence="1">Uncharacterized protein</fullName>
    </submittedName>
</protein>
<organism evidence="1 2">
    <name type="scientific">Phocaeicola coprophilus DSM 18228 = JCM 13818</name>
    <dbReference type="NCBI Taxonomy" id="547042"/>
    <lineage>
        <taxon>Bacteria</taxon>
        <taxon>Pseudomonadati</taxon>
        <taxon>Bacteroidota</taxon>
        <taxon>Bacteroidia</taxon>
        <taxon>Bacteroidales</taxon>
        <taxon>Bacteroidaceae</taxon>
        <taxon>Phocaeicola</taxon>
    </lineage>
</organism>
<dbReference type="HOGENOM" id="CLU_3212288_0_0_10"/>
<evidence type="ECO:0000313" key="2">
    <source>
        <dbReference type="Proteomes" id="UP000014073"/>
    </source>
</evidence>
<comment type="caution">
    <text evidence="1">The sequence shown here is derived from an EMBL/GenBank/DDBJ whole genome shotgun (WGS) entry which is preliminary data.</text>
</comment>
<gene>
    <name evidence="1" type="ORF">BACCOPRO_03485</name>
</gene>
<accession>S0FDF6</accession>
<dbReference type="AlphaFoldDB" id="S0FDF6"/>
<proteinExistence type="predicted"/>
<keyword evidence="2" id="KW-1185">Reference proteome</keyword>
<sequence length="44" mass="5413">MCLLFLWFIFLGYKLKHNSFIKKIISRKKTELYPNIFFAFRQPA</sequence>
<dbReference type="Proteomes" id="UP000014073">
    <property type="component" value="Unassembled WGS sequence"/>
</dbReference>